<reference evidence="11 12" key="1">
    <citation type="journal article" date="2009" name="Science">
        <title>Green evolution and dynamic adaptations revealed by genomes of the marine picoeukaryotes Micromonas.</title>
        <authorList>
            <person name="Worden A.Z."/>
            <person name="Lee J.H."/>
            <person name="Mock T."/>
            <person name="Rouze P."/>
            <person name="Simmons M.P."/>
            <person name="Aerts A.L."/>
            <person name="Allen A.E."/>
            <person name="Cuvelier M.L."/>
            <person name="Derelle E."/>
            <person name="Everett M.V."/>
            <person name="Foulon E."/>
            <person name="Grimwood J."/>
            <person name="Gundlach H."/>
            <person name="Henrissat B."/>
            <person name="Napoli C."/>
            <person name="McDonald S.M."/>
            <person name="Parker M.S."/>
            <person name="Rombauts S."/>
            <person name="Salamov A."/>
            <person name="Von Dassow P."/>
            <person name="Badger J.H."/>
            <person name="Coutinho P.M."/>
            <person name="Demir E."/>
            <person name="Dubchak I."/>
            <person name="Gentemann C."/>
            <person name="Eikrem W."/>
            <person name="Gready J.E."/>
            <person name="John U."/>
            <person name="Lanier W."/>
            <person name="Lindquist E.A."/>
            <person name="Lucas S."/>
            <person name="Mayer K.F."/>
            <person name="Moreau H."/>
            <person name="Not F."/>
            <person name="Otillar R."/>
            <person name="Panaud O."/>
            <person name="Pangilinan J."/>
            <person name="Paulsen I."/>
            <person name="Piegu B."/>
            <person name="Poliakov A."/>
            <person name="Robbens S."/>
            <person name="Schmutz J."/>
            <person name="Toulza E."/>
            <person name="Wyss T."/>
            <person name="Zelensky A."/>
            <person name="Zhou K."/>
            <person name="Armbrust E.V."/>
            <person name="Bhattacharya D."/>
            <person name="Goodenough U.W."/>
            <person name="Van de Peer Y."/>
            <person name="Grigoriev I.V."/>
        </authorList>
    </citation>
    <scope>NUCLEOTIDE SEQUENCE [LARGE SCALE GENOMIC DNA]</scope>
    <source>
        <strain evidence="12">RCC299 / NOUM17</strain>
    </source>
</reference>
<evidence type="ECO:0000256" key="4">
    <source>
        <dbReference type="ARBA" id="ARBA00022692"/>
    </source>
</evidence>
<evidence type="ECO:0000256" key="6">
    <source>
        <dbReference type="ARBA" id="ARBA00022989"/>
    </source>
</evidence>
<feature type="compositionally biased region" description="Basic residues" evidence="8">
    <location>
        <begin position="103"/>
        <end position="112"/>
    </location>
</feature>
<feature type="region of interest" description="Disordered" evidence="8">
    <location>
        <begin position="1"/>
        <end position="58"/>
    </location>
</feature>
<comment type="subcellular location">
    <subcellularLocation>
        <location evidence="1">Membrane</location>
        <topology evidence="1">Multi-pass membrane protein</topology>
    </subcellularLocation>
</comment>
<sequence>MRALASVRPFPAAAPRRRASEGPKPGANPSGPARRGCRRFFAARGGHDAEGPNTRETQYVAKTATQATDAKENLTESQQVQRDLALRMMEAQSRWLEAPGTPRRTRKKSKMRRPVDADPAADATQTAASSEDVAGDGDLIGMDAETVVGEAWERGRWLLGLLVLQSSSSVVLQHYGDLVRDNLIITLFLTMLVGAGGNAGNQSAIRVIRGLATGEMVTTRECFVETLWRQARVGFLLASFLSAGGFARVMVTEATGGLDAAGGAAGINDPPAAVGAFGIALSLFCIVTLSTVAGTAMPFALAASGQDPANAGTTIQVVMDIMGVVITCVVCSLVFTQVPGMLAAVGG</sequence>
<evidence type="ECO:0000313" key="11">
    <source>
        <dbReference type="EMBL" id="ACO66158.1"/>
    </source>
</evidence>
<organism evidence="11 12">
    <name type="scientific">Micromonas commoda (strain RCC299 / NOUM17 / CCMP2709)</name>
    <name type="common">Picoplanktonic green alga</name>
    <dbReference type="NCBI Taxonomy" id="296587"/>
    <lineage>
        <taxon>Eukaryota</taxon>
        <taxon>Viridiplantae</taxon>
        <taxon>Chlorophyta</taxon>
        <taxon>Mamiellophyceae</taxon>
        <taxon>Mamiellales</taxon>
        <taxon>Mamiellaceae</taxon>
        <taxon>Micromonas</taxon>
    </lineage>
</organism>
<evidence type="ECO:0000256" key="3">
    <source>
        <dbReference type="ARBA" id="ARBA00022448"/>
    </source>
</evidence>
<dbReference type="GO" id="GO:0008324">
    <property type="term" value="F:monoatomic cation transmembrane transporter activity"/>
    <property type="evidence" value="ECO:0007669"/>
    <property type="project" value="InterPro"/>
</dbReference>
<proteinExistence type="inferred from homology"/>
<feature type="domain" description="SLC41A/MgtE integral membrane" evidence="10">
    <location>
        <begin position="190"/>
        <end position="329"/>
    </location>
</feature>
<accession>C1EE23</accession>
<dbReference type="InterPro" id="IPR036739">
    <property type="entry name" value="SLC41_membr_dom_sf"/>
</dbReference>
<comment type="similarity">
    <text evidence="2">Belongs to the SLC41A transporter family.</text>
</comment>
<feature type="transmembrane region" description="Helical" evidence="9">
    <location>
        <begin position="233"/>
        <end position="251"/>
    </location>
</feature>
<evidence type="ECO:0000256" key="8">
    <source>
        <dbReference type="SAM" id="MobiDB-lite"/>
    </source>
</evidence>
<dbReference type="eggNOG" id="ENOG502S0JS">
    <property type="taxonomic scope" value="Eukaryota"/>
</dbReference>
<keyword evidence="6 9" id="KW-1133">Transmembrane helix</keyword>
<feature type="compositionally biased region" description="Low complexity" evidence="8">
    <location>
        <begin position="117"/>
        <end position="128"/>
    </location>
</feature>
<evidence type="ECO:0000256" key="2">
    <source>
        <dbReference type="ARBA" id="ARBA00009749"/>
    </source>
</evidence>
<evidence type="ECO:0000256" key="1">
    <source>
        <dbReference type="ARBA" id="ARBA00004141"/>
    </source>
</evidence>
<dbReference type="EMBL" id="CP001330">
    <property type="protein sequence ID" value="ACO66158.1"/>
    <property type="molecule type" value="Genomic_DNA"/>
</dbReference>
<evidence type="ECO:0000259" key="10">
    <source>
        <dbReference type="Pfam" id="PF01769"/>
    </source>
</evidence>
<keyword evidence="5" id="KW-0460">Magnesium</keyword>
<dbReference type="InterPro" id="IPR006667">
    <property type="entry name" value="SLC41_membr_dom"/>
</dbReference>
<keyword evidence="7 9" id="KW-0472">Membrane</keyword>
<evidence type="ECO:0000256" key="9">
    <source>
        <dbReference type="SAM" id="Phobius"/>
    </source>
</evidence>
<dbReference type="AlphaFoldDB" id="C1EE23"/>
<dbReference type="OrthoDB" id="48232at2759"/>
<feature type="transmembrane region" description="Helical" evidence="9">
    <location>
        <begin position="271"/>
        <end position="296"/>
    </location>
</feature>
<evidence type="ECO:0000256" key="5">
    <source>
        <dbReference type="ARBA" id="ARBA00022842"/>
    </source>
</evidence>
<dbReference type="Gene3D" id="1.10.357.20">
    <property type="entry name" value="SLC41 divalent cation transporters, integral membrane domain"/>
    <property type="match status" value="1"/>
</dbReference>
<dbReference type="InParanoid" id="C1EE23"/>
<name>C1EE23_MICCC</name>
<dbReference type="PANTHER" id="PTHR41394">
    <property type="entry name" value="MAGNESIUM TRANSPORTER MGTE"/>
    <property type="match status" value="1"/>
</dbReference>
<dbReference type="OMA" id="MASRCHG"/>
<keyword evidence="12" id="KW-1185">Reference proteome</keyword>
<dbReference type="PANTHER" id="PTHR41394:SF5">
    <property type="entry name" value="SLC41A_MGTE INTEGRAL MEMBRANE DOMAIN-CONTAINING PROTEIN"/>
    <property type="match status" value="1"/>
</dbReference>
<dbReference type="RefSeq" id="XP_002504900.1">
    <property type="nucleotide sequence ID" value="XM_002504854.1"/>
</dbReference>
<dbReference type="Pfam" id="PF01769">
    <property type="entry name" value="MgtE"/>
    <property type="match status" value="1"/>
</dbReference>
<dbReference type="Proteomes" id="UP000002009">
    <property type="component" value="Chromosome 11"/>
</dbReference>
<dbReference type="SUPFAM" id="SSF161093">
    <property type="entry name" value="MgtE membrane domain-like"/>
    <property type="match status" value="1"/>
</dbReference>
<dbReference type="STRING" id="296587.C1EE23"/>
<feature type="transmembrane region" description="Helical" evidence="9">
    <location>
        <begin position="317"/>
        <end position="338"/>
    </location>
</feature>
<protein>
    <submittedName>
        <fullName evidence="11">Mg2+ transporter-e family</fullName>
    </submittedName>
</protein>
<evidence type="ECO:0000256" key="7">
    <source>
        <dbReference type="ARBA" id="ARBA00023136"/>
    </source>
</evidence>
<feature type="region of interest" description="Disordered" evidence="8">
    <location>
        <begin position="96"/>
        <end position="136"/>
    </location>
</feature>
<dbReference type="GO" id="GO:0016020">
    <property type="term" value="C:membrane"/>
    <property type="evidence" value="ECO:0007669"/>
    <property type="project" value="UniProtKB-SubCell"/>
</dbReference>
<gene>
    <name evidence="11" type="primary">MGTE</name>
    <name evidence="11" type="ORF">MICPUN_62473</name>
</gene>
<dbReference type="KEGG" id="mis:MICPUN_62473"/>
<keyword evidence="4 9" id="KW-0812">Transmembrane</keyword>
<evidence type="ECO:0000313" key="12">
    <source>
        <dbReference type="Proteomes" id="UP000002009"/>
    </source>
</evidence>
<dbReference type="GeneID" id="8247627"/>
<keyword evidence="3" id="KW-0813">Transport</keyword>